<proteinExistence type="predicted"/>
<dbReference type="RefSeq" id="XP_041558781.1">
    <property type="nucleotide sequence ID" value="XM_041706391.1"/>
</dbReference>
<evidence type="ECO:0000313" key="3">
    <source>
        <dbReference type="Proteomes" id="UP000654913"/>
    </source>
</evidence>
<dbReference type="OrthoDB" id="2359117at2759"/>
<feature type="compositionally biased region" description="Polar residues" evidence="1">
    <location>
        <begin position="349"/>
        <end position="370"/>
    </location>
</feature>
<feature type="region of interest" description="Disordered" evidence="1">
    <location>
        <begin position="210"/>
        <end position="319"/>
    </location>
</feature>
<organism evidence="2 3">
    <name type="scientific">Aspergillus puulaauensis</name>
    <dbReference type="NCBI Taxonomy" id="1220207"/>
    <lineage>
        <taxon>Eukaryota</taxon>
        <taxon>Fungi</taxon>
        <taxon>Dikarya</taxon>
        <taxon>Ascomycota</taxon>
        <taxon>Pezizomycotina</taxon>
        <taxon>Eurotiomycetes</taxon>
        <taxon>Eurotiomycetidae</taxon>
        <taxon>Eurotiales</taxon>
        <taxon>Aspergillaceae</taxon>
        <taxon>Aspergillus</taxon>
    </lineage>
</organism>
<accession>A0A7R7XRS7</accession>
<feature type="compositionally biased region" description="Polar residues" evidence="1">
    <location>
        <begin position="382"/>
        <end position="412"/>
    </location>
</feature>
<name>A0A7R7XRS7_9EURO</name>
<evidence type="ECO:0000256" key="1">
    <source>
        <dbReference type="SAM" id="MobiDB-lite"/>
    </source>
</evidence>
<dbReference type="EMBL" id="AP024447">
    <property type="protein sequence ID" value="BCS26587.1"/>
    <property type="molecule type" value="Genomic_DNA"/>
</dbReference>
<feature type="compositionally biased region" description="Basic and acidic residues" evidence="1">
    <location>
        <begin position="20"/>
        <end position="38"/>
    </location>
</feature>
<sequence>MDGSLQVGRHKGMQSPRHSYQHETSSHIEVPERPEHYSARSPGVRPVSIHSDSRAHLNANGVSAVYKNWQHESPEISPQTFSSSQDNSRLGHDIEATQVAGGQGVSDESDISRLETSSYTRPSTNPPGVSYAPRLDAIGRRRSQSIGSGPRGSRIAALSVQLRTRLSYAAAKIEKKRHPHSIQYQPPIGLLQKNSSTPILSLETLSQTGHPLSIGDVDDQRSIENGSPNGTTVSAPDVPGTSSPQPLETHMGPSLVSVTSGLYPQPQPDPQKHIGRALSERPARPILAPPADIGPGRGSGQRRRQNPNIPGNSSRYAPFPLHRRYHSQQDFQMDSEVDRVPETPPLRPSTLNNTAPYNGFSDNSQSSSMEQDAIETLLFMSSPGTSGYHSNSQNSQPHQDVRNVDSSTSQGVQWLGNLDDNQSRNRQPDRLCNIETQAGDEIDLILDQMHSDSDDDANYVWNRSTRVDTNSRATDTEGHTFRYQT</sequence>
<gene>
    <name evidence="2" type="ORF">APUU_51298A</name>
</gene>
<reference evidence="2" key="2">
    <citation type="submission" date="2021-02" db="EMBL/GenBank/DDBJ databases">
        <title>Aspergillus puulaauensis MK2 genome sequence.</title>
        <authorList>
            <person name="Futagami T."/>
            <person name="Mori K."/>
            <person name="Kadooka C."/>
            <person name="Tanaka T."/>
        </authorList>
    </citation>
    <scope>NUCLEOTIDE SEQUENCE</scope>
    <source>
        <strain evidence="2">MK2</strain>
    </source>
</reference>
<protein>
    <submittedName>
        <fullName evidence="2">Uncharacterized protein</fullName>
    </submittedName>
</protein>
<reference evidence="2" key="1">
    <citation type="submission" date="2021-01" db="EMBL/GenBank/DDBJ databases">
        <authorList>
            <consortium name="Aspergillus puulaauensis MK2 genome sequencing consortium"/>
            <person name="Kazuki M."/>
            <person name="Futagami T."/>
        </authorList>
    </citation>
    <scope>NUCLEOTIDE SEQUENCE</scope>
    <source>
        <strain evidence="2">MK2</strain>
    </source>
</reference>
<dbReference type="GeneID" id="64976592"/>
<dbReference type="AlphaFoldDB" id="A0A7R7XRS7"/>
<feature type="region of interest" description="Disordered" evidence="1">
    <location>
        <begin position="1"/>
        <end position="48"/>
    </location>
</feature>
<evidence type="ECO:0000313" key="2">
    <source>
        <dbReference type="EMBL" id="BCS26587.1"/>
    </source>
</evidence>
<dbReference type="Proteomes" id="UP000654913">
    <property type="component" value="Chromosome 5"/>
</dbReference>
<dbReference type="KEGG" id="apuu:APUU_51298A"/>
<feature type="region of interest" description="Disordered" evidence="1">
    <location>
        <begin position="336"/>
        <end position="427"/>
    </location>
</feature>
<keyword evidence="3" id="KW-1185">Reference proteome</keyword>
<feature type="compositionally biased region" description="Polar residues" evidence="1">
    <location>
        <begin position="223"/>
        <end position="246"/>
    </location>
</feature>